<dbReference type="PANTHER" id="PTHR33490">
    <property type="entry name" value="BLR5614 PROTEIN-RELATED"/>
    <property type="match status" value="1"/>
</dbReference>
<reference evidence="3 4" key="1">
    <citation type="submission" date="2016-11" db="EMBL/GenBank/DDBJ databases">
        <authorList>
            <person name="Jaros S."/>
            <person name="Januszkiewicz K."/>
            <person name="Wedrychowicz H."/>
        </authorList>
    </citation>
    <scope>NUCLEOTIDE SEQUENCE [LARGE SCALE GENOMIC DNA]</scope>
    <source>
        <strain evidence="3 4">DSM 6191</strain>
    </source>
</reference>
<feature type="transmembrane region" description="Helical" evidence="1">
    <location>
        <begin position="6"/>
        <end position="26"/>
    </location>
</feature>
<keyword evidence="1" id="KW-0472">Membrane</keyword>
<dbReference type="AlphaFoldDB" id="A0A1M5Z2C5"/>
<dbReference type="Pfam" id="PF01841">
    <property type="entry name" value="Transglut_core"/>
    <property type="match status" value="1"/>
</dbReference>
<keyword evidence="1" id="KW-1133">Transmembrane helix</keyword>
<dbReference type="InterPro" id="IPR038765">
    <property type="entry name" value="Papain-like_cys_pep_sf"/>
</dbReference>
<dbReference type="InterPro" id="IPR002931">
    <property type="entry name" value="Transglutaminase-like"/>
</dbReference>
<proteinExistence type="predicted"/>
<feature type="transmembrane region" description="Helical" evidence="1">
    <location>
        <begin position="133"/>
        <end position="158"/>
    </location>
</feature>
<evidence type="ECO:0000259" key="2">
    <source>
        <dbReference type="SMART" id="SM00460"/>
    </source>
</evidence>
<protein>
    <submittedName>
        <fullName evidence="3">Transglutaminase-like superfamily protein</fullName>
    </submittedName>
</protein>
<dbReference type="SUPFAM" id="SSF54001">
    <property type="entry name" value="Cysteine proteinases"/>
    <property type="match status" value="1"/>
</dbReference>
<feature type="transmembrane region" description="Helical" evidence="1">
    <location>
        <begin position="83"/>
        <end position="112"/>
    </location>
</feature>
<dbReference type="SMART" id="SM00460">
    <property type="entry name" value="TGc"/>
    <property type="match status" value="1"/>
</dbReference>
<dbReference type="Gene3D" id="3.10.620.30">
    <property type="match status" value="1"/>
</dbReference>
<organism evidence="3 4">
    <name type="scientific">Clostridium intestinale DSM 6191</name>
    <dbReference type="NCBI Taxonomy" id="1121320"/>
    <lineage>
        <taxon>Bacteria</taxon>
        <taxon>Bacillati</taxon>
        <taxon>Bacillota</taxon>
        <taxon>Clostridia</taxon>
        <taxon>Eubacteriales</taxon>
        <taxon>Clostridiaceae</taxon>
        <taxon>Clostridium</taxon>
    </lineage>
</organism>
<name>A0A1M5Z2C5_9CLOT</name>
<accession>A0A1M5Z2C5</accession>
<dbReference type="Proteomes" id="UP000184241">
    <property type="component" value="Unassembled WGS sequence"/>
</dbReference>
<evidence type="ECO:0000313" key="3">
    <source>
        <dbReference type="EMBL" id="SHI18294.1"/>
    </source>
</evidence>
<evidence type="ECO:0000256" key="1">
    <source>
        <dbReference type="SAM" id="Phobius"/>
    </source>
</evidence>
<dbReference type="EMBL" id="FQXU01000007">
    <property type="protein sequence ID" value="SHI18294.1"/>
    <property type="molecule type" value="Genomic_DNA"/>
</dbReference>
<evidence type="ECO:0000313" key="4">
    <source>
        <dbReference type="Proteomes" id="UP000184241"/>
    </source>
</evidence>
<dbReference type="RefSeq" id="WP_073019891.1">
    <property type="nucleotide sequence ID" value="NZ_FQXU01000007.1"/>
</dbReference>
<gene>
    <name evidence="3" type="ORF">SAMN02745941_02481</name>
</gene>
<dbReference type="PANTHER" id="PTHR33490:SF3">
    <property type="entry name" value="CONSERVED INTEGRAL MEMBRANE PROTEIN"/>
    <property type="match status" value="1"/>
</dbReference>
<feature type="domain" description="Transglutaminase-like" evidence="2">
    <location>
        <begin position="300"/>
        <end position="362"/>
    </location>
</feature>
<keyword evidence="1" id="KW-0812">Transmembrane</keyword>
<sequence>MKDYSIDFLFLACFLLPIIFGVIRGFRANDLMKIIRGIEESICFVTSFIITINFLNRSYFFDIDFIQSISINLSNFTEKYPQISYYIFLLISIIIIYGICFIPFFILNLLIFKPLLTKVENVWDNGGNLLKGFIGAIFRIPQGIIMALLFGMIVHGVVSFVPNDNLSTLVNNSKSYKYFYSKIFNPISTSNFARALPNLIGDSIKVKIVKEQIGNSNGSVESNKIVNEIVYYNGITLEEGIKSNSEIDNMAYEITRKRSSDKEKAKAIYAWVGSNVEYDYDKATEILNDNFRNKSGAIVTFKDRRGICFDYACLFTAMARASSLKVRVVIGQGFDGKTWVAHAWNEVYLKEEDRWINVDPTFYKGGNYFDSKDFFEDHKKEKVIGEW</sequence>